<reference evidence="4" key="1">
    <citation type="journal article" date="2014" name="Int. J. Syst. Evol. Microbiol.">
        <title>Complete genome sequence of Corynebacterium casei LMG S-19264T (=DSM 44701T), isolated from a smear-ripened cheese.</title>
        <authorList>
            <consortium name="US DOE Joint Genome Institute (JGI-PGF)"/>
            <person name="Walter F."/>
            <person name="Albersmeier A."/>
            <person name="Kalinowski J."/>
            <person name="Ruckert C."/>
        </authorList>
    </citation>
    <scope>NUCLEOTIDE SEQUENCE</scope>
    <source>
        <strain evidence="4">CGMCC 1.12827</strain>
    </source>
</reference>
<evidence type="ECO:0000259" key="2">
    <source>
        <dbReference type="Pfam" id="PF06259"/>
    </source>
</evidence>
<accession>A0A916T6A6</accession>
<feature type="domain" description="Predicted hydrolase N-terminal" evidence="3">
    <location>
        <begin position="5"/>
        <end position="185"/>
    </location>
</feature>
<evidence type="ECO:0000256" key="1">
    <source>
        <dbReference type="SAM" id="MobiDB-lite"/>
    </source>
</evidence>
<dbReference type="SUPFAM" id="SSF53474">
    <property type="entry name" value="alpha/beta-Hydrolases"/>
    <property type="match status" value="1"/>
</dbReference>
<dbReference type="Pfam" id="PF22905">
    <property type="entry name" value="Hydro_N_hd"/>
    <property type="match status" value="1"/>
</dbReference>
<organism evidence="4 5">
    <name type="scientific">Gordonia jinhuaensis</name>
    <dbReference type="NCBI Taxonomy" id="1517702"/>
    <lineage>
        <taxon>Bacteria</taxon>
        <taxon>Bacillati</taxon>
        <taxon>Actinomycetota</taxon>
        <taxon>Actinomycetes</taxon>
        <taxon>Mycobacteriales</taxon>
        <taxon>Gordoniaceae</taxon>
        <taxon>Gordonia</taxon>
    </lineage>
</organism>
<reference evidence="4" key="2">
    <citation type="submission" date="2020-09" db="EMBL/GenBank/DDBJ databases">
        <authorList>
            <person name="Sun Q."/>
            <person name="Zhou Y."/>
        </authorList>
    </citation>
    <scope>NUCLEOTIDE SEQUENCE</scope>
    <source>
        <strain evidence="4">CGMCC 1.12827</strain>
    </source>
</reference>
<keyword evidence="5" id="KW-1185">Reference proteome</keyword>
<proteinExistence type="predicted"/>
<feature type="region of interest" description="Disordered" evidence="1">
    <location>
        <begin position="193"/>
        <end position="214"/>
    </location>
</feature>
<dbReference type="Proteomes" id="UP000621454">
    <property type="component" value="Unassembled WGS sequence"/>
</dbReference>
<feature type="domain" description="DUF1023" evidence="2">
    <location>
        <begin position="330"/>
        <end position="495"/>
    </location>
</feature>
<evidence type="ECO:0008006" key="6">
    <source>
        <dbReference type="Google" id="ProtNLM"/>
    </source>
</evidence>
<dbReference type="AlphaFoldDB" id="A0A916T6A6"/>
<dbReference type="InterPro" id="IPR029058">
    <property type="entry name" value="AB_hydrolase_fold"/>
</dbReference>
<gene>
    <name evidence="4" type="ORF">GCM10011489_20110</name>
</gene>
<evidence type="ECO:0000259" key="3">
    <source>
        <dbReference type="Pfam" id="PF22905"/>
    </source>
</evidence>
<dbReference type="EMBL" id="BMGC01000011">
    <property type="protein sequence ID" value="GGB31868.1"/>
    <property type="molecule type" value="Genomic_DNA"/>
</dbReference>
<comment type="caution">
    <text evidence="4">The sequence shown here is derived from an EMBL/GenBank/DDBJ whole genome shotgun (WGS) entry which is preliminary data.</text>
</comment>
<evidence type="ECO:0000313" key="5">
    <source>
        <dbReference type="Proteomes" id="UP000621454"/>
    </source>
</evidence>
<dbReference type="InterPro" id="IPR010427">
    <property type="entry name" value="DUF1023"/>
</dbReference>
<dbReference type="Gene3D" id="3.40.50.1820">
    <property type="entry name" value="alpha/beta hydrolase"/>
    <property type="match status" value="1"/>
</dbReference>
<dbReference type="Pfam" id="PF06259">
    <property type="entry name" value="Abhydrolase_8"/>
    <property type="match status" value="1"/>
</dbReference>
<evidence type="ECO:0000313" key="4">
    <source>
        <dbReference type="EMBL" id="GGB31868.1"/>
    </source>
</evidence>
<protein>
    <recommendedName>
        <fullName evidence="6">Alpha/beta hydrolase</fullName>
    </recommendedName>
</protein>
<dbReference type="InterPro" id="IPR054469">
    <property type="entry name" value="Pred_hydrolase_N"/>
</dbReference>
<name>A0A916T6A6_9ACTN</name>
<sequence>MPPPALTRLSVDELVGMAGVNPWELHDRLMVGRPEQIDELANSFHRAASRVAEGDGVFGEARSCFQGAYSAQSGGDTINASPEVTKTANDFQLGASQLDTISRSLDEVAHALTTAQKTTGEYVGSLNAALSQLDAMAEAIGPGSGANEQQYNQIRAEGAGVVGSAGDLVTGVVTSYQSTLQDHMALAQANRWHSGSARRGGDPAATIPGNGTDPATVKQWWEGLSATDKQRLIDEHPDRIGNLNGVPIADRSAANELSVDRDIHRVDDVAAAHHVPSDEVLAHPELYGLDASAVTRYRNANHVLDARKTDANGGRNRTYVMAYDPLAFGGKGRAAVTIGDPDQADNIAVVVPGTGNHVNKGWSGAKDSISLYEQANKADPDHKTAVVSWMGYDAPDSPTDPRMLTPATARASGAALADDVNSLWATHDGSPQHVTVIGHSYGSTTVADAAAANQMHATDVALIGCPGTDLAHNAGDFHLDGGHVYVGDASTDPVGMLSSSPLGMPGISVAGVDGPGLGDADPAGVNYGAQRFKAEASDASPGSFVTFADHSQYYKPGSESLYNLSTIAAGHGDSLGDQGMLAVHRPSVAPVSVPNPLGGILGPDRINLPNPLDTGIGKLADPELLRGGVTDNHNH</sequence>